<dbReference type="PANTHER" id="PTHR47058">
    <property type="entry name" value="REPLICATION PROTEIN A 14 KDA SUBUNIT A-RELATED"/>
    <property type="match status" value="1"/>
</dbReference>
<dbReference type="InterPro" id="IPR012340">
    <property type="entry name" value="NA-bd_OB-fold"/>
</dbReference>
<accession>A0AAN8W6B8</accession>
<dbReference type="Pfam" id="PF08661">
    <property type="entry name" value="Rep_fac-A_3"/>
    <property type="match status" value="1"/>
</dbReference>
<keyword evidence="3" id="KW-0539">Nucleus</keyword>
<dbReference type="EMBL" id="JBAMMX010000003">
    <property type="protein sequence ID" value="KAK6944044.1"/>
    <property type="molecule type" value="Genomic_DNA"/>
</dbReference>
<evidence type="ECO:0000256" key="3">
    <source>
        <dbReference type="ARBA" id="ARBA00023242"/>
    </source>
</evidence>
<dbReference type="PANTHER" id="PTHR47058:SF3">
    <property type="entry name" value="REPLICATION PROTEIN A 14 KDA SUBUNIT A-RELATED"/>
    <property type="match status" value="1"/>
</dbReference>
<dbReference type="GO" id="GO:0006260">
    <property type="term" value="P:DNA replication"/>
    <property type="evidence" value="ECO:0007669"/>
    <property type="project" value="InterPro"/>
</dbReference>
<dbReference type="AlphaFoldDB" id="A0AAN8W6B8"/>
<dbReference type="GO" id="GO:0003677">
    <property type="term" value="F:DNA binding"/>
    <property type="evidence" value="ECO:0007669"/>
    <property type="project" value="InterPro"/>
</dbReference>
<dbReference type="GO" id="GO:0031981">
    <property type="term" value="C:nuclear lumen"/>
    <property type="evidence" value="ECO:0007669"/>
    <property type="project" value="UniProtKB-ARBA"/>
</dbReference>
<organism evidence="4 5">
    <name type="scientific">Dillenia turbinata</name>
    <dbReference type="NCBI Taxonomy" id="194707"/>
    <lineage>
        <taxon>Eukaryota</taxon>
        <taxon>Viridiplantae</taxon>
        <taxon>Streptophyta</taxon>
        <taxon>Embryophyta</taxon>
        <taxon>Tracheophyta</taxon>
        <taxon>Spermatophyta</taxon>
        <taxon>Magnoliopsida</taxon>
        <taxon>eudicotyledons</taxon>
        <taxon>Gunneridae</taxon>
        <taxon>Pentapetalae</taxon>
        <taxon>Dilleniales</taxon>
        <taxon>Dilleniaceae</taxon>
        <taxon>Dillenia</taxon>
    </lineage>
</organism>
<protein>
    <submittedName>
        <fullName evidence="4">Replication factor A protein 3</fullName>
    </submittedName>
</protein>
<evidence type="ECO:0000313" key="4">
    <source>
        <dbReference type="EMBL" id="KAK6944044.1"/>
    </source>
</evidence>
<sequence>MEWLSTPTELNENHAVAVTVIVAKKEESLHSLLKWIWIPQSLKVLLGMYVGRRIRAVIQIVKSDGGTVVGKSTDECRLVVKGALLPNPLGSYVEVIGIADSNQSINAETWTNFGNGFGMTLCFPIVS</sequence>
<dbReference type="InterPro" id="IPR013970">
    <property type="entry name" value="Rfa2"/>
</dbReference>
<dbReference type="SUPFAM" id="SSF50249">
    <property type="entry name" value="Nucleic acid-binding proteins"/>
    <property type="match status" value="1"/>
</dbReference>
<dbReference type="Proteomes" id="UP001370490">
    <property type="component" value="Unassembled WGS sequence"/>
</dbReference>
<dbReference type="Gene3D" id="2.40.50.140">
    <property type="entry name" value="Nucleic acid-binding proteins"/>
    <property type="match status" value="1"/>
</dbReference>
<comment type="similarity">
    <text evidence="2">Belongs to the replication factor A protein 3 family.</text>
</comment>
<gene>
    <name evidence="4" type="ORF">RJ641_025146</name>
</gene>
<name>A0AAN8W6B8_9MAGN</name>
<comment type="caution">
    <text evidence="4">The sequence shown here is derived from an EMBL/GenBank/DDBJ whole genome shotgun (WGS) entry which is preliminary data.</text>
</comment>
<evidence type="ECO:0000256" key="1">
    <source>
        <dbReference type="ARBA" id="ARBA00004123"/>
    </source>
</evidence>
<dbReference type="GO" id="GO:0006281">
    <property type="term" value="P:DNA repair"/>
    <property type="evidence" value="ECO:0007669"/>
    <property type="project" value="InterPro"/>
</dbReference>
<keyword evidence="5" id="KW-1185">Reference proteome</keyword>
<reference evidence="4 5" key="1">
    <citation type="submission" date="2023-12" db="EMBL/GenBank/DDBJ databases">
        <title>A high-quality genome assembly for Dillenia turbinata (Dilleniales).</title>
        <authorList>
            <person name="Chanderbali A."/>
        </authorList>
    </citation>
    <scope>NUCLEOTIDE SEQUENCE [LARGE SCALE GENOMIC DNA]</scope>
    <source>
        <strain evidence="4">LSX21</strain>
        <tissue evidence="4">Leaf</tissue>
    </source>
</reference>
<comment type="subcellular location">
    <subcellularLocation>
        <location evidence="1">Nucleus</location>
    </subcellularLocation>
</comment>
<proteinExistence type="inferred from homology"/>
<evidence type="ECO:0000256" key="2">
    <source>
        <dbReference type="ARBA" id="ARBA00009761"/>
    </source>
</evidence>
<dbReference type="GO" id="GO:0006310">
    <property type="term" value="P:DNA recombination"/>
    <property type="evidence" value="ECO:0007669"/>
    <property type="project" value="InterPro"/>
</dbReference>
<evidence type="ECO:0000313" key="5">
    <source>
        <dbReference type="Proteomes" id="UP001370490"/>
    </source>
</evidence>